<sequence length="551" mass="63334">MEERFSPLFEGTAQARVFCKLYAQANRLALLAERIAKKQGDNFSSYSSLAGGAVQRIPLLLPPEYEAGQFLSLMPSIGYVLGMSLELGRFCWKARACWQVLCQETSRERWARTLVYLQELIEEATYDFQPMLYESTESFEPIFFDCEWYRFLDPIVNSALKSRGEERQSSLLWTEAMGEEPEIEGLKEHLSGLGLTERAVWWWLHSHQALQRVGHRFLYVLESLWKARTLRGIWVHLADLVSELFALRGAVYEASCVPIIALERQVQAERKKRAEQFWQRVEALGLPVLPPPFGEAALEEEATHLTPRQHKPISLEPYQPERVFEDKSCVTSLKLDYKLVKRLYRRLHPLFSDQKLAREAEGQVRVKGLSYQEVDYSLCCMVRFYEHSSAILKLLEGLSATGSDEELESFKWSLSGHASEIGLEAKVLFTQDDWFTLGVHLYKTGRLCWKVGIEECGRVLQEAFGSPQEVLWDAPKRVRFTRWLADKKYLTVLYPRALEELELLCGQYRKIFEGLINREGGSVEGDTVLMCALYSLSGALGSIGKRFRLTH</sequence>
<evidence type="ECO:0000313" key="1">
    <source>
        <dbReference type="EMBL" id="CCW34770.1"/>
    </source>
</evidence>
<dbReference type="InParanoid" id="S0EY74"/>
<evidence type="ECO:0000313" key="2">
    <source>
        <dbReference type="Proteomes" id="UP000014227"/>
    </source>
</evidence>
<accession>S0EY74</accession>
<dbReference type="HOGENOM" id="CLU_494094_0_0_0"/>
<dbReference type="STRING" id="454171.CP488_00207"/>
<reference evidence="2" key="1">
    <citation type="submission" date="2013-03" db="EMBL/GenBank/DDBJ databases">
        <title>Genome sequence of Chthonomonas calidirosea, the first sequenced genome from the Armatimonadetes phylum (formally candidate division OP10).</title>
        <authorList>
            <person name="Lee K.C.Y."/>
            <person name="Morgan X.C."/>
            <person name="Dunfield P.F."/>
            <person name="Tamas I."/>
            <person name="Houghton K.M."/>
            <person name="Vyssotski M."/>
            <person name="Ryan J.L.J."/>
            <person name="Lagutin K."/>
            <person name="McDonald I.R."/>
            <person name="Stott M.B."/>
        </authorList>
    </citation>
    <scope>NUCLEOTIDE SEQUENCE [LARGE SCALE GENOMIC DNA]</scope>
    <source>
        <strain evidence="2">DSM 23976 / ICMP 18418 / T49</strain>
    </source>
</reference>
<dbReference type="EMBL" id="HF951689">
    <property type="protein sequence ID" value="CCW34770.1"/>
    <property type="molecule type" value="Genomic_DNA"/>
</dbReference>
<dbReference type="PATRIC" id="fig|1303518.3.peg.960"/>
<name>S0EY74_CHTCT</name>
<keyword evidence="2" id="KW-1185">Reference proteome</keyword>
<protein>
    <submittedName>
        <fullName evidence="1">Uncharacterized protein</fullName>
    </submittedName>
</protein>
<dbReference type="Proteomes" id="UP000014227">
    <property type="component" value="Chromosome I"/>
</dbReference>
<dbReference type="AlphaFoldDB" id="S0EY74"/>
<dbReference type="RefSeq" id="WP_016482324.1">
    <property type="nucleotide sequence ID" value="NC_021487.1"/>
</dbReference>
<proteinExistence type="predicted"/>
<gene>
    <name evidence="1" type="ORF">CCALI_00948</name>
</gene>
<dbReference type="KEGG" id="ccz:CCALI_00948"/>
<organism evidence="1 2">
    <name type="scientific">Chthonomonas calidirosea (strain DSM 23976 / ICMP 18418 / T49)</name>
    <dbReference type="NCBI Taxonomy" id="1303518"/>
    <lineage>
        <taxon>Bacteria</taxon>
        <taxon>Bacillati</taxon>
        <taxon>Armatimonadota</taxon>
        <taxon>Chthonomonadia</taxon>
        <taxon>Chthonomonadales</taxon>
        <taxon>Chthonomonadaceae</taxon>
        <taxon>Chthonomonas</taxon>
    </lineage>
</organism>